<feature type="transmembrane region" description="Helical" evidence="1">
    <location>
        <begin position="245"/>
        <end position="265"/>
    </location>
</feature>
<sequence>MALKTTLQARFLRPLHPRDPHEHHRVSTPLELLFDLVTVIAIASAAAGLHHAVAAGHAAGGIITFLMAFFAIWWAWMNFTWFASAYDNDDPAYRLLIMLLMAGALVIAAGIPNVIGDFPNFTLVIFGYSIMRVGMITLWLRAAAHDIARRRTALAYAAGIFLTQIYWITLLAIQPIGENLGYGLFLVGVVLELLVPAVAEPLSSNTPWHRHHIVERYGLLNLIVLGETLLSGSTALRDIATGFNATLALTALFSLVIVFSLWWSYFGDERHLNRPGLRHTLLWGYGHFLIFASGAATGAGFGVVVDVTTKASHLPQFLAEASVAIPVALYLAALWFVRDRVAAHGPGRFALPASSLLTVSITAIGMDLCPALGCIAASTALGVILRNVLISTPDSGSATIH</sequence>
<protein>
    <submittedName>
        <fullName evidence="2">Low temperature requirement protein A</fullName>
    </submittedName>
</protein>
<feature type="transmembrane region" description="Helical" evidence="1">
    <location>
        <begin position="121"/>
        <end position="141"/>
    </location>
</feature>
<evidence type="ECO:0000313" key="2">
    <source>
        <dbReference type="EMBL" id="MDO1582113.1"/>
    </source>
</evidence>
<feature type="transmembrane region" description="Helical" evidence="1">
    <location>
        <begin position="59"/>
        <end position="83"/>
    </location>
</feature>
<evidence type="ECO:0000256" key="1">
    <source>
        <dbReference type="SAM" id="Phobius"/>
    </source>
</evidence>
<keyword evidence="1" id="KW-0812">Transmembrane</keyword>
<feature type="transmembrane region" description="Helical" evidence="1">
    <location>
        <begin position="180"/>
        <end position="199"/>
    </location>
</feature>
<dbReference type="EMBL" id="JAUKWQ010000002">
    <property type="protein sequence ID" value="MDO1582113.1"/>
    <property type="molecule type" value="Genomic_DNA"/>
</dbReference>
<keyword evidence="3" id="KW-1185">Reference proteome</keyword>
<feature type="transmembrane region" description="Helical" evidence="1">
    <location>
        <begin position="317"/>
        <end position="337"/>
    </location>
</feature>
<accession>A0ABT8SW54</accession>
<reference evidence="2" key="2">
    <citation type="submission" date="2023-07" db="EMBL/GenBank/DDBJ databases">
        <authorList>
            <person name="Sun H."/>
        </authorList>
    </citation>
    <scope>NUCLEOTIDE SEQUENCE</scope>
    <source>
        <strain evidence="2">05753</strain>
    </source>
</reference>
<dbReference type="InterPro" id="IPR010640">
    <property type="entry name" value="Low_temperature_requirement_A"/>
</dbReference>
<dbReference type="PANTHER" id="PTHR36840">
    <property type="entry name" value="BLL5714 PROTEIN"/>
    <property type="match status" value="1"/>
</dbReference>
<keyword evidence="1" id="KW-0472">Membrane</keyword>
<feature type="transmembrane region" description="Helical" evidence="1">
    <location>
        <begin position="153"/>
        <end position="174"/>
    </location>
</feature>
<evidence type="ECO:0000313" key="3">
    <source>
        <dbReference type="Proteomes" id="UP001169006"/>
    </source>
</evidence>
<dbReference type="PANTHER" id="PTHR36840:SF1">
    <property type="entry name" value="BLL5714 PROTEIN"/>
    <property type="match status" value="1"/>
</dbReference>
<keyword evidence="1" id="KW-1133">Transmembrane helix</keyword>
<feature type="transmembrane region" description="Helical" evidence="1">
    <location>
        <begin position="95"/>
        <end position="115"/>
    </location>
</feature>
<comment type="caution">
    <text evidence="2">The sequence shown here is derived from an EMBL/GenBank/DDBJ whole genome shotgun (WGS) entry which is preliminary data.</text>
</comment>
<organism evidence="2 3">
    <name type="scientific">Rhizobium oryzicola</name>
    <dbReference type="NCBI Taxonomy" id="1232668"/>
    <lineage>
        <taxon>Bacteria</taxon>
        <taxon>Pseudomonadati</taxon>
        <taxon>Pseudomonadota</taxon>
        <taxon>Alphaproteobacteria</taxon>
        <taxon>Hyphomicrobiales</taxon>
        <taxon>Rhizobiaceae</taxon>
        <taxon>Rhizobium/Agrobacterium group</taxon>
        <taxon>Rhizobium</taxon>
    </lineage>
</organism>
<dbReference type="Pfam" id="PF06772">
    <property type="entry name" value="LtrA"/>
    <property type="match status" value="1"/>
</dbReference>
<dbReference type="Proteomes" id="UP001169006">
    <property type="component" value="Unassembled WGS sequence"/>
</dbReference>
<feature type="transmembrane region" description="Helical" evidence="1">
    <location>
        <begin position="32"/>
        <end position="53"/>
    </location>
</feature>
<reference evidence="2" key="1">
    <citation type="journal article" date="2015" name="Int. J. Syst. Evol. Microbiol.">
        <title>Rhizobium oryzicola sp. nov., potential plant-growth-promoting endophytic bacteria isolated from rice roots.</title>
        <authorList>
            <person name="Zhang X.X."/>
            <person name="Gao J.S."/>
            <person name="Cao Y.H."/>
            <person name="Sheirdil R.A."/>
            <person name="Wang X.C."/>
            <person name="Zhang L."/>
        </authorList>
    </citation>
    <scope>NUCLEOTIDE SEQUENCE</scope>
    <source>
        <strain evidence="2">05753</strain>
    </source>
</reference>
<gene>
    <name evidence="2" type="ORF">Q2T52_08395</name>
</gene>
<proteinExistence type="predicted"/>
<dbReference type="RefSeq" id="WP_302076258.1">
    <property type="nucleotide sequence ID" value="NZ_JAUKWQ010000002.1"/>
</dbReference>
<name>A0ABT8SW54_9HYPH</name>
<feature type="transmembrane region" description="Helical" evidence="1">
    <location>
        <begin position="285"/>
        <end position="305"/>
    </location>
</feature>
<feature type="transmembrane region" description="Helical" evidence="1">
    <location>
        <begin position="357"/>
        <end position="385"/>
    </location>
</feature>